<accession>A0A329BH32</accession>
<evidence type="ECO:0000313" key="1">
    <source>
        <dbReference type="EMBL" id="RAS22103.1"/>
    </source>
</evidence>
<gene>
    <name evidence="1" type="ORF">BX591_12545</name>
</gene>
<protein>
    <submittedName>
        <fullName evidence="1">Uncharacterized protein</fullName>
    </submittedName>
</protein>
<dbReference type="Proteomes" id="UP000248918">
    <property type="component" value="Unassembled WGS sequence"/>
</dbReference>
<dbReference type="AlphaFoldDB" id="A0A329BH32"/>
<name>A0A329BH32_9BURK</name>
<dbReference type="EMBL" id="QLTK01000025">
    <property type="protein sequence ID" value="RAS22103.1"/>
    <property type="molecule type" value="Genomic_DNA"/>
</dbReference>
<dbReference type="RefSeq" id="WP_244147136.1">
    <property type="nucleotide sequence ID" value="NZ_CADFFP010000027.1"/>
</dbReference>
<reference evidence="1 2" key="1">
    <citation type="submission" date="2018-06" db="EMBL/GenBank/DDBJ databases">
        <title>Genomic Encyclopedia of Type Strains, Phase III (KMG-III): the genomes of soil and plant-associated and newly described type strains.</title>
        <authorList>
            <person name="Whitman W."/>
        </authorList>
    </citation>
    <scope>NUCLEOTIDE SEQUENCE [LARGE SCALE GENOMIC DNA]</scope>
    <source>
        <strain evidence="1 2">LMG 23644</strain>
    </source>
</reference>
<evidence type="ECO:0000313" key="2">
    <source>
        <dbReference type="Proteomes" id="UP000248918"/>
    </source>
</evidence>
<comment type="caution">
    <text evidence="1">The sequence shown here is derived from an EMBL/GenBank/DDBJ whole genome shotgun (WGS) entry which is preliminary data.</text>
</comment>
<dbReference type="STRING" id="1169143.GCA_000383275_05368"/>
<proteinExistence type="predicted"/>
<sequence length="141" mass="15416">MSKVSNRATEILPHHSYVHSLGAPLACVQGTISKVFPSPDNHHGANHQQFVIRIDKVLKFDGGTENLVGTEVFVAVRFGDDEGLAHEIPGLQAGQPIEAQGEYIPDSSAYPTADNDNPVLPVLHFTHHPVGYVRYNGQYYS</sequence>
<organism evidence="1 2">
    <name type="scientific">Paraburkholderia bryophila</name>
    <dbReference type="NCBI Taxonomy" id="420952"/>
    <lineage>
        <taxon>Bacteria</taxon>
        <taxon>Pseudomonadati</taxon>
        <taxon>Pseudomonadota</taxon>
        <taxon>Betaproteobacteria</taxon>
        <taxon>Burkholderiales</taxon>
        <taxon>Burkholderiaceae</taxon>
        <taxon>Paraburkholderia</taxon>
    </lineage>
</organism>